<sequence length="103" mass="11636">MTLSRILRRLSRVWLQMEALTSPLAFKLPCKCLMIGGSLKGVWVPSCSCPMVSKMMEVTLEMLRLAMCLCTHLDLVKTMMPRCSMALQTTVMEGHSQSRMLII</sequence>
<organism evidence="1">
    <name type="scientific">Opuntia streptacantha</name>
    <name type="common">Prickly pear cactus</name>
    <name type="synonym">Opuntia cardona</name>
    <dbReference type="NCBI Taxonomy" id="393608"/>
    <lineage>
        <taxon>Eukaryota</taxon>
        <taxon>Viridiplantae</taxon>
        <taxon>Streptophyta</taxon>
        <taxon>Embryophyta</taxon>
        <taxon>Tracheophyta</taxon>
        <taxon>Spermatophyta</taxon>
        <taxon>Magnoliopsida</taxon>
        <taxon>eudicotyledons</taxon>
        <taxon>Gunneridae</taxon>
        <taxon>Pentapetalae</taxon>
        <taxon>Caryophyllales</taxon>
        <taxon>Cactineae</taxon>
        <taxon>Cactaceae</taxon>
        <taxon>Opuntioideae</taxon>
        <taxon>Opuntia</taxon>
    </lineage>
</organism>
<reference evidence="1" key="1">
    <citation type="journal article" date="2013" name="J. Plant Res.">
        <title>Effect of fungi and light on seed germination of three Opuntia species from semiarid lands of central Mexico.</title>
        <authorList>
            <person name="Delgado-Sanchez P."/>
            <person name="Jimenez-Bremont J.F."/>
            <person name="Guerrero-Gonzalez Mde L."/>
            <person name="Flores J."/>
        </authorList>
    </citation>
    <scope>NUCLEOTIDE SEQUENCE</scope>
    <source>
        <tissue evidence="1">Cladode</tissue>
    </source>
</reference>
<accession>A0A7C8ZBN3</accession>
<dbReference type="AlphaFoldDB" id="A0A7C8ZBN3"/>
<dbReference type="EMBL" id="GISG01112672">
    <property type="protein sequence ID" value="MBA4639214.1"/>
    <property type="molecule type" value="Transcribed_RNA"/>
</dbReference>
<proteinExistence type="predicted"/>
<protein>
    <submittedName>
        <fullName evidence="1">Uncharacterized protein</fullName>
    </submittedName>
</protein>
<reference evidence="1" key="2">
    <citation type="submission" date="2020-07" db="EMBL/GenBank/DDBJ databases">
        <authorList>
            <person name="Vera ALvarez R."/>
            <person name="Arias-Moreno D.M."/>
            <person name="Jimenez-Jacinto V."/>
            <person name="Jimenez-Bremont J.F."/>
            <person name="Swaminathan K."/>
            <person name="Moose S.P."/>
            <person name="Guerrero-Gonzalez M.L."/>
            <person name="Marino-Ramirez L."/>
            <person name="Landsman D."/>
            <person name="Rodriguez-Kessler M."/>
            <person name="Delgado-Sanchez P."/>
        </authorList>
    </citation>
    <scope>NUCLEOTIDE SEQUENCE</scope>
    <source>
        <tissue evidence="1">Cladode</tissue>
    </source>
</reference>
<name>A0A7C8ZBN3_OPUST</name>
<evidence type="ECO:0000313" key="1">
    <source>
        <dbReference type="EMBL" id="MBA4639214.1"/>
    </source>
</evidence>